<accession>A0ABY6U1Z9</accession>
<feature type="domain" description="Fumarylacetoacetase-like C-terminal" evidence="3">
    <location>
        <begin position="71"/>
        <end position="278"/>
    </location>
</feature>
<sequence length="280" mass="30565">MTSPLSTWRNLIRFQDQLSKEHYGDAETIDPDRLIGSRVPTFKGPLNDLHATGGSAIVQKLLSPIPSPPLIICVGLNYADHAREANLSIPPNPVIFTKPADAVTGPVSDILVPAEAKYLDYEAELCVVISRTGKNIPEEKAYDYILGFTAGNDISSRFWQRQPYSGGQFCYAKSFDTFAPLGPTLLHPSQLPRGESLDVKTFVNGDKRQKSNTGEMIFSVEKIIAHASYGTTLRAGTVIMTGTPAGIAAKMPGEPWLKHGDIVEVEIGRIGRIKNQIVFT</sequence>
<evidence type="ECO:0000313" key="4">
    <source>
        <dbReference type="EMBL" id="VUC25020.1"/>
    </source>
</evidence>
<evidence type="ECO:0000256" key="1">
    <source>
        <dbReference type="ARBA" id="ARBA00010211"/>
    </source>
</evidence>
<evidence type="ECO:0000259" key="3">
    <source>
        <dbReference type="Pfam" id="PF01557"/>
    </source>
</evidence>
<dbReference type="SUPFAM" id="SSF56529">
    <property type="entry name" value="FAH"/>
    <property type="match status" value="1"/>
</dbReference>
<dbReference type="InterPro" id="IPR036663">
    <property type="entry name" value="Fumarylacetoacetase_C_sf"/>
</dbReference>
<proteinExistence type="inferred from homology"/>
<organism evidence="4 5">
    <name type="scientific">Bionectria ochroleuca</name>
    <name type="common">Gliocladium roseum</name>
    <dbReference type="NCBI Taxonomy" id="29856"/>
    <lineage>
        <taxon>Eukaryota</taxon>
        <taxon>Fungi</taxon>
        <taxon>Dikarya</taxon>
        <taxon>Ascomycota</taxon>
        <taxon>Pezizomycotina</taxon>
        <taxon>Sordariomycetes</taxon>
        <taxon>Hypocreomycetidae</taxon>
        <taxon>Hypocreales</taxon>
        <taxon>Bionectriaceae</taxon>
        <taxon>Clonostachys</taxon>
    </lineage>
</organism>
<comment type="caution">
    <text evidence="4">The sequence shown here is derived from an EMBL/GenBank/DDBJ whole genome shotgun (WGS) entry which is preliminary data.</text>
</comment>
<dbReference type="Pfam" id="PF01557">
    <property type="entry name" value="FAA_hydrolase"/>
    <property type="match status" value="1"/>
</dbReference>
<gene>
    <name evidence="4" type="ORF">CLO192961_LOCUS154754</name>
</gene>
<reference evidence="4 5" key="1">
    <citation type="submission" date="2019-06" db="EMBL/GenBank/DDBJ databases">
        <authorList>
            <person name="Broberg M."/>
        </authorList>
    </citation>
    <scope>NUCLEOTIDE SEQUENCE [LARGE SCALE GENOMIC DNA]</scope>
</reference>
<dbReference type="PANTHER" id="PTHR11820">
    <property type="entry name" value="ACYLPYRUVASE"/>
    <property type="match status" value="1"/>
</dbReference>
<dbReference type="InterPro" id="IPR011234">
    <property type="entry name" value="Fumarylacetoacetase-like_C"/>
</dbReference>
<dbReference type="Proteomes" id="UP000766486">
    <property type="component" value="Unassembled WGS sequence"/>
</dbReference>
<dbReference type="PANTHER" id="PTHR11820:SF100">
    <property type="entry name" value="FUMARYLACETOACETATE HYDROLASE FAMILY PROTEIN (AFU_ORTHOLOGUE AFUA_4G01490)"/>
    <property type="match status" value="1"/>
</dbReference>
<protein>
    <recommendedName>
        <fullName evidence="3">Fumarylacetoacetase-like C-terminal domain-containing protein</fullName>
    </recommendedName>
</protein>
<dbReference type="Gene3D" id="3.90.850.10">
    <property type="entry name" value="Fumarylacetoacetase-like, C-terminal domain"/>
    <property type="match status" value="1"/>
</dbReference>
<keyword evidence="2" id="KW-0479">Metal-binding</keyword>
<evidence type="ECO:0000313" key="5">
    <source>
        <dbReference type="Proteomes" id="UP000766486"/>
    </source>
</evidence>
<dbReference type="EMBL" id="CABFNS010000729">
    <property type="protein sequence ID" value="VUC25020.1"/>
    <property type="molecule type" value="Genomic_DNA"/>
</dbReference>
<name>A0ABY6U1Z9_BIOOC</name>
<keyword evidence="5" id="KW-1185">Reference proteome</keyword>
<evidence type="ECO:0000256" key="2">
    <source>
        <dbReference type="ARBA" id="ARBA00022723"/>
    </source>
</evidence>
<comment type="similarity">
    <text evidence="1">Belongs to the FAH family.</text>
</comment>